<reference evidence="3" key="1">
    <citation type="submission" date="2022-11" db="EMBL/GenBank/DDBJ databases">
        <title>Centuries of genome instability and evolution in soft-shell clam transmissible cancer (bioRxiv).</title>
        <authorList>
            <person name="Hart S.F.M."/>
            <person name="Yonemitsu M.A."/>
            <person name="Giersch R.M."/>
            <person name="Beal B.F."/>
            <person name="Arriagada G."/>
            <person name="Davis B.W."/>
            <person name="Ostrander E.A."/>
            <person name="Goff S.P."/>
            <person name="Metzger M.J."/>
        </authorList>
    </citation>
    <scope>NUCLEOTIDE SEQUENCE</scope>
    <source>
        <strain evidence="3">MELC-2E11</strain>
        <tissue evidence="3">Siphon/mantle</tissue>
    </source>
</reference>
<dbReference type="EMBL" id="CP111018">
    <property type="protein sequence ID" value="WAR10866.1"/>
    <property type="molecule type" value="Genomic_DNA"/>
</dbReference>
<name>A0ABY7EQ62_MYAAR</name>
<protein>
    <recommendedName>
        <fullName evidence="5">Sushi domain-containing protein</fullName>
    </recommendedName>
</protein>
<dbReference type="Pfam" id="PF00090">
    <property type="entry name" value="TSP_1"/>
    <property type="match status" value="1"/>
</dbReference>
<feature type="coiled-coil region" evidence="1">
    <location>
        <begin position="177"/>
        <end position="204"/>
    </location>
</feature>
<dbReference type="Proteomes" id="UP001164746">
    <property type="component" value="Chromosome 7"/>
</dbReference>
<keyword evidence="2" id="KW-0732">Signal</keyword>
<dbReference type="PANTHER" id="PTHR16311">
    <property type="entry name" value="THROMBOSPONDIN TYPE I DOMAIN-CONTAINING 1"/>
    <property type="match status" value="1"/>
</dbReference>
<dbReference type="InterPro" id="IPR000884">
    <property type="entry name" value="TSP1_rpt"/>
</dbReference>
<keyword evidence="1" id="KW-0175">Coiled coil</keyword>
<evidence type="ECO:0000256" key="1">
    <source>
        <dbReference type="SAM" id="Coils"/>
    </source>
</evidence>
<evidence type="ECO:0000313" key="3">
    <source>
        <dbReference type="EMBL" id="WAR10866.1"/>
    </source>
</evidence>
<dbReference type="InterPro" id="IPR036383">
    <property type="entry name" value="TSP1_rpt_sf"/>
</dbReference>
<feature type="chain" id="PRO_5047548760" description="Sushi domain-containing protein" evidence="2">
    <location>
        <begin position="20"/>
        <end position="557"/>
    </location>
</feature>
<dbReference type="PANTHER" id="PTHR16311:SF3">
    <property type="entry name" value="THROMBOSPONDIN TYPE-1 DOMAIN-CONTAINING PROTEIN 1"/>
    <property type="match status" value="1"/>
</dbReference>
<evidence type="ECO:0008006" key="5">
    <source>
        <dbReference type="Google" id="ProtNLM"/>
    </source>
</evidence>
<dbReference type="SUPFAM" id="SSF82895">
    <property type="entry name" value="TSP-1 type 1 repeat"/>
    <property type="match status" value="1"/>
</dbReference>
<dbReference type="SMART" id="SM00209">
    <property type="entry name" value="TSP1"/>
    <property type="match status" value="1"/>
</dbReference>
<feature type="signal peptide" evidence="2">
    <location>
        <begin position="1"/>
        <end position="19"/>
    </location>
</feature>
<evidence type="ECO:0000313" key="4">
    <source>
        <dbReference type="Proteomes" id="UP001164746"/>
    </source>
</evidence>
<dbReference type="PROSITE" id="PS50092">
    <property type="entry name" value="TSP1"/>
    <property type="match status" value="1"/>
</dbReference>
<keyword evidence="4" id="KW-1185">Reference proteome</keyword>
<gene>
    <name evidence="3" type="ORF">MAR_035942</name>
</gene>
<dbReference type="Gene3D" id="2.20.100.10">
    <property type="entry name" value="Thrombospondin type-1 (TSP1) repeat"/>
    <property type="match status" value="1"/>
</dbReference>
<sequence>MWLQPSAIVLMMVLQTCVAGRFERLERRLELKLKSFQASVEVRLDATEGYFDTLADRVSKLESIVNKSDTDIGLTRSNGSRNEPSIEYTKPELNEIQNTLAMYKTSFIKQKKEMNDVKFDIFTFFGNLSSDVKTKLALHVVGQIEDNNKTLMALNTQVRDHIANETESLEVFKTSILQDVNETRARVQNETTELEKKVEKLIGKANEVVGIIDEQRSTIEDGIMVTIRALYSSWSGWSTWSDCPQSCQSGNRSRHRSCDVHPPVTDGICIGNDTDTEECIIHEFCTRVLNCTIPKSTDVHFSTLSGVELKEGTQIQHGQEFIAEKECKDYYVGYYLNYEDAYEEVTSSPTRLVNTHVNCTDGVLSDYTLVCDDVDNNDTAVTNPEGCMTVQNGIVTDNGQSVKCNEGYVNAQSLLYERYSCSCDRNIPALVCNGKQAKCNPEEGCQAPIDKGNNAIYRNGATFTVTHDSCTDGNVPSFKGQITCENGRWSEQIRCLRAPSFRIRIKRIVLSTGKSNLWKPDYVTIHDEDTDDLYVFRYNRREYIHDRTITLYPEGTT</sequence>
<dbReference type="InterPro" id="IPR038877">
    <property type="entry name" value="THSD1"/>
</dbReference>
<proteinExistence type="predicted"/>
<evidence type="ECO:0000256" key="2">
    <source>
        <dbReference type="SAM" id="SignalP"/>
    </source>
</evidence>
<accession>A0ABY7EQ62</accession>
<organism evidence="3 4">
    <name type="scientific">Mya arenaria</name>
    <name type="common">Soft-shell clam</name>
    <dbReference type="NCBI Taxonomy" id="6604"/>
    <lineage>
        <taxon>Eukaryota</taxon>
        <taxon>Metazoa</taxon>
        <taxon>Spiralia</taxon>
        <taxon>Lophotrochozoa</taxon>
        <taxon>Mollusca</taxon>
        <taxon>Bivalvia</taxon>
        <taxon>Autobranchia</taxon>
        <taxon>Heteroconchia</taxon>
        <taxon>Euheterodonta</taxon>
        <taxon>Imparidentia</taxon>
        <taxon>Neoheterodontei</taxon>
        <taxon>Myida</taxon>
        <taxon>Myoidea</taxon>
        <taxon>Myidae</taxon>
        <taxon>Mya</taxon>
    </lineage>
</organism>